<comment type="caution">
    <text evidence="13">The sequence shown here is derived from an EMBL/GenBank/DDBJ whole genome shotgun (WGS) entry which is preliminary data.</text>
</comment>
<dbReference type="InterPro" id="IPR039859">
    <property type="entry name" value="PFA4/ZDH16/20/ERF2-like"/>
</dbReference>
<evidence type="ECO:0000256" key="10">
    <source>
        <dbReference type="RuleBase" id="RU079119"/>
    </source>
</evidence>
<accession>A0ABN9V2B0</accession>
<keyword evidence="7" id="KW-0449">Lipoprotein</keyword>
<comment type="catalytic activity">
    <reaction evidence="9 10">
        <text>L-cysteinyl-[protein] + hexadecanoyl-CoA = S-hexadecanoyl-L-cysteinyl-[protein] + CoA</text>
        <dbReference type="Rhea" id="RHEA:36683"/>
        <dbReference type="Rhea" id="RHEA-COMP:10131"/>
        <dbReference type="Rhea" id="RHEA-COMP:11032"/>
        <dbReference type="ChEBI" id="CHEBI:29950"/>
        <dbReference type="ChEBI" id="CHEBI:57287"/>
        <dbReference type="ChEBI" id="CHEBI:57379"/>
        <dbReference type="ChEBI" id="CHEBI:74151"/>
        <dbReference type="EC" id="2.3.1.225"/>
    </reaction>
</comment>
<proteinExistence type="inferred from homology"/>
<keyword evidence="6" id="KW-0564">Palmitate</keyword>
<dbReference type="InterPro" id="IPR001594">
    <property type="entry name" value="Palmitoyltrfase_DHHC"/>
</dbReference>
<evidence type="ECO:0000256" key="9">
    <source>
        <dbReference type="ARBA" id="ARBA00048048"/>
    </source>
</evidence>
<evidence type="ECO:0000256" key="11">
    <source>
        <dbReference type="SAM" id="MobiDB-lite"/>
    </source>
</evidence>
<evidence type="ECO:0000313" key="13">
    <source>
        <dbReference type="EMBL" id="CAK0866590.1"/>
    </source>
</evidence>
<evidence type="ECO:0000256" key="1">
    <source>
        <dbReference type="ARBA" id="ARBA00004127"/>
    </source>
</evidence>
<evidence type="ECO:0000313" key="14">
    <source>
        <dbReference type="Proteomes" id="UP001189429"/>
    </source>
</evidence>
<keyword evidence="4 10" id="KW-1133">Transmembrane helix</keyword>
<reference evidence="13" key="1">
    <citation type="submission" date="2023-10" db="EMBL/GenBank/DDBJ databases">
        <authorList>
            <person name="Chen Y."/>
            <person name="Shah S."/>
            <person name="Dougan E. K."/>
            <person name="Thang M."/>
            <person name="Chan C."/>
        </authorList>
    </citation>
    <scope>NUCLEOTIDE SEQUENCE [LARGE SCALE GENOMIC DNA]</scope>
</reference>
<evidence type="ECO:0000256" key="7">
    <source>
        <dbReference type="ARBA" id="ARBA00023288"/>
    </source>
</evidence>
<name>A0ABN9V2B0_9DINO</name>
<gene>
    <name evidence="13" type="ORF">PCOR1329_LOCUS53737</name>
</gene>
<dbReference type="EC" id="2.3.1.225" evidence="10"/>
<organism evidence="13 14">
    <name type="scientific">Prorocentrum cordatum</name>
    <dbReference type="NCBI Taxonomy" id="2364126"/>
    <lineage>
        <taxon>Eukaryota</taxon>
        <taxon>Sar</taxon>
        <taxon>Alveolata</taxon>
        <taxon>Dinophyceae</taxon>
        <taxon>Prorocentrales</taxon>
        <taxon>Prorocentraceae</taxon>
        <taxon>Prorocentrum</taxon>
    </lineage>
</organism>
<feature type="region of interest" description="Disordered" evidence="11">
    <location>
        <begin position="1"/>
        <end position="50"/>
    </location>
</feature>
<evidence type="ECO:0000256" key="2">
    <source>
        <dbReference type="ARBA" id="ARBA00022679"/>
    </source>
</evidence>
<comment type="similarity">
    <text evidence="10">Belongs to the DHHC palmitoyltransferase family.</text>
</comment>
<keyword evidence="14" id="KW-1185">Reference proteome</keyword>
<feature type="transmembrane region" description="Helical" evidence="10">
    <location>
        <begin position="310"/>
        <end position="334"/>
    </location>
</feature>
<feature type="transmembrane region" description="Helical" evidence="10">
    <location>
        <begin position="191"/>
        <end position="211"/>
    </location>
</feature>
<evidence type="ECO:0000256" key="6">
    <source>
        <dbReference type="ARBA" id="ARBA00023139"/>
    </source>
</evidence>
<feature type="compositionally biased region" description="Polar residues" evidence="11">
    <location>
        <begin position="38"/>
        <end position="49"/>
    </location>
</feature>
<keyword evidence="5 10" id="KW-0472">Membrane</keyword>
<keyword evidence="2 10" id="KW-0808">Transferase</keyword>
<sequence>MDDATGADLTAGSGSAPAAFGGALDRPSSLPSGAGGQAQASPQERSVSQPVFPAPAASLKKVSLSLDEEARPRARFENRFPQADSVASPMTSFISDVAQADRNITSWSRIDVVESMGPSNCSTSSYSRPYPRVFEVWDQVGGKSRILCRGRCVTGPDIDFGYNTCAWTFIVLPVGAYFVFVAPYLWDHVTIWLPIITCGIFVSTVAFMCLTQCTDPGIIPRQKLQGMVRGLEREVEEVTGAPPVLLLDAATGEPAPQLTAQQQAAGYKWCSTCKVVRPPRASHCPDCDNCVLMYDHHCPFVGNCVGQRNYVFFVGFLSSTICLGFAVAVGFLMYSASSTLDLRSPAVLALLLLIGLPTALLLSGVLVLALFHSWLACTGRTTKEVCRGLPGPNRRPEARALASTASNDSGPTIFSLRGPSLLHARERVCYPVASIGPMLAA</sequence>
<evidence type="ECO:0000256" key="8">
    <source>
        <dbReference type="ARBA" id="ARBA00023315"/>
    </source>
</evidence>
<evidence type="ECO:0000259" key="12">
    <source>
        <dbReference type="Pfam" id="PF01529"/>
    </source>
</evidence>
<dbReference type="EMBL" id="CAUYUJ010016550">
    <property type="protein sequence ID" value="CAK0866590.1"/>
    <property type="molecule type" value="Genomic_DNA"/>
</dbReference>
<evidence type="ECO:0000256" key="5">
    <source>
        <dbReference type="ARBA" id="ARBA00023136"/>
    </source>
</evidence>
<feature type="compositionally biased region" description="Low complexity" evidence="11">
    <location>
        <begin position="11"/>
        <end position="23"/>
    </location>
</feature>
<dbReference type="PANTHER" id="PTHR22883:SF43">
    <property type="entry name" value="PALMITOYLTRANSFERASE APP"/>
    <property type="match status" value="1"/>
</dbReference>
<feature type="transmembrane region" description="Helical" evidence="10">
    <location>
        <begin position="346"/>
        <end position="371"/>
    </location>
</feature>
<protein>
    <recommendedName>
        <fullName evidence="10">Palmitoyltransferase</fullName>
        <ecNumber evidence="10">2.3.1.225</ecNumber>
    </recommendedName>
</protein>
<feature type="domain" description="Palmitoyltransferase DHHC" evidence="12">
    <location>
        <begin position="267"/>
        <end position="386"/>
    </location>
</feature>
<feature type="transmembrane region" description="Helical" evidence="10">
    <location>
        <begin position="165"/>
        <end position="185"/>
    </location>
</feature>
<evidence type="ECO:0000256" key="4">
    <source>
        <dbReference type="ARBA" id="ARBA00022989"/>
    </source>
</evidence>
<keyword evidence="3 10" id="KW-0812">Transmembrane</keyword>
<dbReference type="Proteomes" id="UP001189429">
    <property type="component" value="Unassembled WGS sequence"/>
</dbReference>
<dbReference type="PROSITE" id="PS50216">
    <property type="entry name" value="DHHC"/>
    <property type="match status" value="1"/>
</dbReference>
<evidence type="ECO:0000256" key="3">
    <source>
        <dbReference type="ARBA" id="ARBA00022692"/>
    </source>
</evidence>
<dbReference type="PANTHER" id="PTHR22883">
    <property type="entry name" value="ZINC FINGER DHHC DOMAIN CONTAINING PROTEIN"/>
    <property type="match status" value="1"/>
</dbReference>
<dbReference type="Pfam" id="PF01529">
    <property type="entry name" value="DHHC"/>
    <property type="match status" value="1"/>
</dbReference>
<keyword evidence="8 10" id="KW-0012">Acyltransferase</keyword>
<comment type="subcellular location">
    <subcellularLocation>
        <location evidence="1">Endomembrane system</location>
        <topology evidence="1">Multi-pass membrane protein</topology>
    </subcellularLocation>
</comment>
<comment type="domain">
    <text evidence="10">The DHHC domain is required for palmitoyltransferase activity.</text>
</comment>